<dbReference type="Proteomes" id="UP000316726">
    <property type="component" value="Chromosome 6"/>
</dbReference>
<feature type="repeat" description="TPR" evidence="1">
    <location>
        <begin position="159"/>
        <end position="192"/>
    </location>
</feature>
<dbReference type="SUPFAM" id="SSF48452">
    <property type="entry name" value="TPR-like"/>
    <property type="match status" value="1"/>
</dbReference>
<accession>A0A5B8MPP4</accession>
<feature type="compositionally biased region" description="Basic and acidic residues" evidence="2">
    <location>
        <begin position="31"/>
        <end position="55"/>
    </location>
</feature>
<evidence type="ECO:0000256" key="2">
    <source>
        <dbReference type="SAM" id="MobiDB-lite"/>
    </source>
</evidence>
<dbReference type="Gene3D" id="1.25.10.10">
    <property type="entry name" value="Leucine-rich Repeat Variant"/>
    <property type="match status" value="1"/>
</dbReference>
<evidence type="ECO:0008006" key="5">
    <source>
        <dbReference type="Google" id="ProtNLM"/>
    </source>
</evidence>
<dbReference type="InterPro" id="IPR043195">
    <property type="entry name" value="TTC12"/>
</dbReference>
<dbReference type="InterPro" id="IPR019734">
    <property type="entry name" value="TPR_rpt"/>
</dbReference>
<dbReference type="GO" id="GO:0007288">
    <property type="term" value="P:sperm axoneme assembly"/>
    <property type="evidence" value="ECO:0007669"/>
    <property type="project" value="TreeGrafter"/>
</dbReference>
<feature type="region of interest" description="Disordered" evidence="2">
    <location>
        <begin position="23"/>
        <end position="67"/>
    </location>
</feature>
<dbReference type="SMART" id="SM00028">
    <property type="entry name" value="TPR"/>
    <property type="match status" value="3"/>
</dbReference>
<dbReference type="STRING" id="1764295.A0A5B8MPP4"/>
<dbReference type="InterPro" id="IPR011990">
    <property type="entry name" value="TPR-like_helical_dom_sf"/>
</dbReference>
<dbReference type="Gene3D" id="1.25.40.10">
    <property type="entry name" value="Tetratricopeptide repeat domain"/>
    <property type="match status" value="1"/>
</dbReference>
<sequence length="788" mass="87749">MEEEYDEFVDRVDEVTRLIEGLKDGSLPPDYVDHRESEINDRERKKAEEKKKAEKEEEESRFDKLPKERQEELLKKVEELQRNKERKEKLRAAFNAHVEEKKNKATVQGTDYHAWDLWTPSDEEDELYNNLTPNSPEFKAMEKDIDERHAKLLRSRQFAERQRVLGNDYFKGKQYAKALQVYEEGIASEKSNMALNANAAAAALKLGCNIQAIEHCDKVFSIADFCFENKPSTIPMRLKAFQRRATARLALRHFREALADLEEAKKLAGEGDEEVSQQILKAQKAYDEHKIAKKLKKVLDGDDLSESGEAEKLREISTLSKEMHAGSGKKAEACDKLAAILGDFENGRIFSRECGVLNKVLQLYVESVKGASGQGTARKSALDAIRSACSNDQNAQYVCDYPMFLDKSISNFVKNEQTLEEDFAFLGLLHACSIEAEPRKKIAEEMMRAGRAGGGGQESAILKLCTFIKKDTKSSILLASLQLLGNLCLHNPFRKALVDSSAETLWQFVEKALEIISAKDLVGIHEAVGSLLGNLCNNRRVRLMFAERESSLKSLLDNARMAKLNKASKERFPKLLNVISNLAVEEANQEALCKLGGVLRLLDLLEAQREHSKQIVGCLARLSKVPSGAKTLVSSGNISKLFGRVRGGNQQGVPREVLDPMVRVAANVIMKSGVEVETVSDCLFPLGFYALCRSAITDPEASDLVVGNAALCISEVAKSEAVLAKLDAEGAIDLIEPLTKIAHKRQGGAQKNAAIALARLAKCGKDGRYIEKLREHHAFEIIAKYVKL</sequence>
<name>A0A5B8MPP4_9CHLO</name>
<dbReference type="PANTHER" id="PTHR46540:SF1">
    <property type="entry name" value="TETRATRICOPEPTIDE REPEAT PROTEIN 12"/>
    <property type="match status" value="1"/>
</dbReference>
<keyword evidence="1" id="KW-0802">TPR repeat</keyword>
<gene>
    <name evidence="3" type="ORF">A3770_06p40830</name>
</gene>
<dbReference type="InterPro" id="IPR016024">
    <property type="entry name" value="ARM-type_fold"/>
</dbReference>
<dbReference type="OrthoDB" id="629492at2759"/>
<proteinExistence type="predicted"/>
<evidence type="ECO:0000313" key="4">
    <source>
        <dbReference type="Proteomes" id="UP000316726"/>
    </source>
</evidence>
<dbReference type="PANTHER" id="PTHR46540">
    <property type="entry name" value="TETRATRICOPEPTIDE REPEAT PROTEIN 12"/>
    <property type="match status" value="1"/>
</dbReference>
<dbReference type="AlphaFoldDB" id="A0A5B8MPP4"/>
<dbReference type="GO" id="GO:0070286">
    <property type="term" value="P:axonemal dynein complex assembly"/>
    <property type="evidence" value="ECO:0007669"/>
    <property type="project" value="TreeGrafter"/>
</dbReference>
<evidence type="ECO:0000313" key="3">
    <source>
        <dbReference type="EMBL" id="QDZ21565.1"/>
    </source>
</evidence>
<dbReference type="SUPFAM" id="SSF48371">
    <property type="entry name" value="ARM repeat"/>
    <property type="match status" value="1"/>
</dbReference>
<organism evidence="3 4">
    <name type="scientific">Chloropicon primus</name>
    <dbReference type="NCBI Taxonomy" id="1764295"/>
    <lineage>
        <taxon>Eukaryota</taxon>
        <taxon>Viridiplantae</taxon>
        <taxon>Chlorophyta</taxon>
        <taxon>Chloropicophyceae</taxon>
        <taxon>Chloropicales</taxon>
        <taxon>Chloropicaceae</taxon>
        <taxon>Chloropicon</taxon>
    </lineage>
</organism>
<protein>
    <recommendedName>
        <fullName evidence="5">Protein unc-45 homolog B</fullName>
    </recommendedName>
</protein>
<keyword evidence="4" id="KW-1185">Reference proteome</keyword>
<reference evidence="3 4" key="1">
    <citation type="submission" date="2018-07" db="EMBL/GenBank/DDBJ databases">
        <title>The complete nuclear genome of the prasinophyte Chloropicon primus (CCMP1205).</title>
        <authorList>
            <person name="Pombert J.-F."/>
            <person name="Otis C."/>
            <person name="Turmel M."/>
            <person name="Lemieux C."/>
        </authorList>
    </citation>
    <scope>NUCLEOTIDE SEQUENCE [LARGE SCALE GENOMIC DNA]</scope>
    <source>
        <strain evidence="3 4">CCMP1205</strain>
    </source>
</reference>
<dbReference type="GO" id="GO:0005737">
    <property type="term" value="C:cytoplasm"/>
    <property type="evidence" value="ECO:0007669"/>
    <property type="project" value="TreeGrafter"/>
</dbReference>
<dbReference type="InterPro" id="IPR011989">
    <property type="entry name" value="ARM-like"/>
</dbReference>
<evidence type="ECO:0000256" key="1">
    <source>
        <dbReference type="PROSITE-ProRule" id="PRU00339"/>
    </source>
</evidence>
<dbReference type="PROSITE" id="PS50005">
    <property type="entry name" value="TPR"/>
    <property type="match status" value="1"/>
</dbReference>
<dbReference type="EMBL" id="CP031039">
    <property type="protein sequence ID" value="QDZ21565.1"/>
    <property type="molecule type" value="Genomic_DNA"/>
</dbReference>